<feature type="non-terminal residue" evidence="1">
    <location>
        <position position="194"/>
    </location>
</feature>
<name>A0A0J8AY61_BETVV</name>
<evidence type="ECO:0000313" key="1">
    <source>
        <dbReference type="EMBL" id="KMS93666.1"/>
    </source>
</evidence>
<reference evidence="1 2" key="1">
    <citation type="journal article" date="2014" name="Nature">
        <title>The genome of the recently domesticated crop plant sugar beet (Beta vulgaris).</title>
        <authorList>
            <person name="Dohm J.C."/>
            <person name="Minoche A.E."/>
            <person name="Holtgrawe D."/>
            <person name="Capella-Gutierrez S."/>
            <person name="Zakrzewski F."/>
            <person name="Tafer H."/>
            <person name="Rupp O."/>
            <person name="Sorensen T.R."/>
            <person name="Stracke R."/>
            <person name="Reinhardt R."/>
            <person name="Goesmann A."/>
            <person name="Kraft T."/>
            <person name="Schulz B."/>
            <person name="Stadler P.F."/>
            <person name="Schmidt T."/>
            <person name="Gabaldon T."/>
            <person name="Lehrach H."/>
            <person name="Weisshaar B."/>
            <person name="Himmelbauer H."/>
        </authorList>
    </citation>
    <scope>NUCLEOTIDE SEQUENCE [LARGE SCALE GENOMIC DNA]</scope>
    <source>
        <tissue evidence="1">Taproot</tissue>
    </source>
</reference>
<gene>
    <name evidence="1" type="ORF">BVRB_029170</name>
</gene>
<dbReference type="AlphaFoldDB" id="A0A0J8AY61"/>
<proteinExistence type="predicted"/>
<evidence type="ECO:0000313" key="2">
    <source>
        <dbReference type="Proteomes" id="UP000035740"/>
    </source>
</evidence>
<organism evidence="1 2">
    <name type="scientific">Beta vulgaris subsp. vulgaris</name>
    <name type="common">Beet</name>
    <dbReference type="NCBI Taxonomy" id="3555"/>
    <lineage>
        <taxon>Eukaryota</taxon>
        <taxon>Viridiplantae</taxon>
        <taxon>Streptophyta</taxon>
        <taxon>Embryophyta</taxon>
        <taxon>Tracheophyta</taxon>
        <taxon>Spermatophyta</taxon>
        <taxon>Magnoliopsida</taxon>
        <taxon>eudicotyledons</taxon>
        <taxon>Gunneridae</taxon>
        <taxon>Pentapetalae</taxon>
        <taxon>Caryophyllales</taxon>
        <taxon>Chenopodiaceae</taxon>
        <taxon>Betoideae</taxon>
        <taxon>Beta</taxon>
    </lineage>
</organism>
<dbReference type="Proteomes" id="UP000035740">
    <property type="component" value="Unassembled WGS sequence"/>
</dbReference>
<keyword evidence="2" id="KW-1185">Reference proteome</keyword>
<accession>A0A0J8AY61</accession>
<protein>
    <submittedName>
        <fullName evidence="1">Uncharacterized protein</fullName>
    </submittedName>
</protein>
<dbReference type="Gramene" id="KMS93666">
    <property type="protein sequence ID" value="KMS93666"/>
    <property type="gene ID" value="BVRB_029170"/>
</dbReference>
<dbReference type="EMBL" id="KQ100184">
    <property type="protein sequence ID" value="KMS93666.1"/>
    <property type="molecule type" value="Genomic_DNA"/>
</dbReference>
<sequence>MSPLVDETVAKAFTKGQPTLLAQFFLEILSGFLLEYTWQCRDIACQILNANKGLFEFRDSAIVRQALSEVIHDSVCCLFQPDSQNRMVSLKPVLVLDHSCLVTFLENVLEICSTGCHALRQCLEIFCLFMIESCQEGSMMVFGNLLNHLAVPVLATGFSQTDPELLSFVEKASHYLGWIGFSESDICEILPKII</sequence>